<proteinExistence type="predicted"/>
<keyword evidence="2" id="KW-1185">Reference proteome</keyword>
<evidence type="ECO:0000313" key="1">
    <source>
        <dbReference type="EMBL" id="KAI4864566.1"/>
    </source>
</evidence>
<comment type="caution">
    <text evidence="1">The sequence shown here is derived from an EMBL/GenBank/DDBJ whole genome shotgun (WGS) entry which is preliminary data.</text>
</comment>
<gene>
    <name evidence="1" type="ORF">F4820DRAFT_329995</name>
</gene>
<sequence length="426" mass="47269">MSDPNNPNISQRSTPQWGLYQRELFWGPNEGKHPPFNTHPDKLRETARERLSQTGWHYASCNAGLSWTHYANRQAFYRHQIIPRMLVDTDKRDTATTIFGHRVAAPIGFAPIGINRIYHATGELSPAKVAGELNIPYCLSSAGSYSIEDVARANGDESPRFYQLYWSPDDAVTLSMLRRAADCGYSACVLTADTWQLGWRHDDAAHGNYAFYHDHGAGDLGLQDPAFLDRLREAGLDPQDPKDKFQIGAEWIDKHIWHGRSSAWDRVPWLVESWRRLSGGKPFCVKGIQSVADARRAVEMGVDGIVVSNHAGRQVDGAIASLDALEKIAEAVGDRIYIMYDSGIRGGADVFKALALGAKFVFVGRLWVYALGSGGEEGVRHVMKGLLADFDILMNVAGYPSLEDINRDALDSMPRGAYFPSTLEMA</sequence>
<evidence type="ECO:0000313" key="2">
    <source>
        <dbReference type="Proteomes" id="UP001497700"/>
    </source>
</evidence>
<organism evidence="1 2">
    <name type="scientific">Hypoxylon rubiginosum</name>
    <dbReference type="NCBI Taxonomy" id="110542"/>
    <lineage>
        <taxon>Eukaryota</taxon>
        <taxon>Fungi</taxon>
        <taxon>Dikarya</taxon>
        <taxon>Ascomycota</taxon>
        <taxon>Pezizomycotina</taxon>
        <taxon>Sordariomycetes</taxon>
        <taxon>Xylariomycetidae</taxon>
        <taxon>Xylariales</taxon>
        <taxon>Hypoxylaceae</taxon>
        <taxon>Hypoxylon</taxon>
    </lineage>
</organism>
<dbReference type="EMBL" id="MU393484">
    <property type="protein sequence ID" value="KAI4864566.1"/>
    <property type="molecule type" value="Genomic_DNA"/>
</dbReference>
<name>A0ACB9YZR4_9PEZI</name>
<dbReference type="Proteomes" id="UP001497700">
    <property type="component" value="Unassembled WGS sequence"/>
</dbReference>
<accession>A0ACB9YZR4</accession>
<protein>
    <submittedName>
        <fullName evidence="1">L-lactate dehydrogenase</fullName>
    </submittedName>
</protein>
<reference evidence="1 2" key="1">
    <citation type="journal article" date="2022" name="New Phytol.">
        <title>Ecological generalism drives hyperdiversity of secondary metabolite gene clusters in xylarialean endophytes.</title>
        <authorList>
            <person name="Franco M.E.E."/>
            <person name="Wisecaver J.H."/>
            <person name="Arnold A.E."/>
            <person name="Ju Y.M."/>
            <person name="Slot J.C."/>
            <person name="Ahrendt S."/>
            <person name="Moore L.P."/>
            <person name="Eastman K.E."/>
            <person name="Scott K."/>
            <person name="Konkel Z."/>
            <person name="Mondo S.J."/>
            <person name="Kuo A."/>
            <person name="Hayes R.D."/>
            <person name="Haridas S."/>
            <person name="Andreopoulos B."/>
            <person name="Riley R."/>
            <person name="LaButti K."/>
            <person name="Pangilinan J."/>
            <person name="Lipzen A."/>
            <person name="Amirebrahimi M."/>
            <person name="Yan J."/>
            <person name="Adam C."/>
            <person name="Keymanesh K."/>
            <person name="Ng V."/>
            <person name="Louie K."/>
            <person name="Northen T."/>
            <person name="Drula E."/>
            <person name="Henrissat B."/>
            <person name="Hsieh H.M."/>
            <person name="Youens-Clark K."/>
            <person name="Lutzoni F."/>
            <person name="Miadlikowska J."/>
            <person name="Eastwood D.C."/>
            <person name="Hamelin R.C."/>
            <person name="Grigoriev I.V."/>
            <person name="U'Ren J.M."/>
        </authorList>
    </citation>
    <scope>NUCLEOTIDE SEQUENCE [LARGE SCALE GENOMIC DNA]</scope>
    <source>
        <strain evidence="1 2">CBS 119005</strain>
    </source>
</reference>